<evidence type="ECO:0008006" key="4">
    <source>
        <dbReference type="Google" id="ProtNLM"/>
    </source>
</evidence>
<organism evidence="2 3">
    <name type="scientific">Rhynchophorus ferrugineus</name>
    <name type="common">Red palm weevil</name>
    <name type="synonym">Curculio ferrugineus</name>
    <dbReference type="NCBI Taxonomy" id="354439"/>
    <lineage>
        <taxon>Eukaryota</taxon>
        <taxon>Metazoa</taxon>
        <taxon>Ecdysozoa</taxon>
        <taxon>Arthropoda</taxon>
        <taxon>Hexapoda</taxon>
        <taxon>Insecta</taxon>
        <taxon>Pterygota</taxon>
        <taxon>Neoptera</taxon>
        <taxon>Endopterygota</taxon>
        <taxon>Coleoptera</taxon>
        <taxon>Polyphaga</taxon>
        <taxon>Cucujiformia</taxon>
        <taxon>Curculionidae</taxon>
        <taxon>Dryophthorinae</taxon>
        <taxon>Rhynchophorus</taxon>
    </lineage>
</organism>
<reference evidence="2" key="1">
    <citation type="submission" date="2020-08" db="EMBL/GenBank/DDBJ databases">
        <title>Genome sequencing and assembly of the red palm weevil Rhynchophorus ferrugineus.</title>
        <authorList>
            <person name="Dias G.B."/>
            <person name="Bergman C.M."/>
            <person name="Manee M."/>
        </authorList>
    </citation>
    <scope>NUCLEOTIDE SEQUENCE</scope>
    <source>
        <strain evidence="2">AA-2017</strain>
        <tissue evidence="2">Whole larva</tissue>
    </source>
</reference>
<dbReference type="Pfam" id="PF08524">
    <property type="entry name" value="rRNA_processing"/>
    <property type="match status" value="1"/>
</dbReference>
<gene>
    <name evidence="2" type="ORF">GWI33_014211</name>
</gene>
<feature type="region of interest" description="Disordered" evidence="1">
    <location>
        <begin position="1"/>
        <end position="31"/>
    </location>
</feature>
<comment type="caution">
    <text evidence="2">The sequence shown here is derived from an EMBL/GenBank/DDBJ whole genome shotgun (WGS) entry which is preliminary data.</text>
</comment>
<proteinExistence type="predicted"/>
<protein>
    <recommendedName>
        <fullName evidence="4">Thyroid transcription factor 1-associated protein 26-like protein</fullName>
    </recommendedName>
</protein>
<dbReference type="OrthoDB" id="5377144at2759"/>
<evidence type="ECO:0000313" key="3">
    <source>
        <dbReference type="Proteomes" id="UP000625711"/>
    </source>
</evidence>
<evidence type="ECO:0000256" key="1">
    <source>
        <dbReference type="SAM" id="MobiDB-lite"/>
    </source>
</evidence>
<dbReference type="EMBL" id="JAACXV010013587">
    <property type="protein sequence ID" value="KAF7273048.1"/>
    <property type="molecule type" value="Genomic_DNA"/>
</dbReference>
<sequence>MAPRKTFKPRPSGKYNEESSQSKSGKTDSFFIKPRKNVSIRHVQKNVEENETSPVDVKPAKKPFDKKAWRLKKYSRKHKIEQWENRRKHAVLQGYRKTMKKDNSIKLDVEKIYQQYETDEEESSNDTTNNPCDMDASEPNQSKRKSVLDENVPNSVEIRAQQIALKEQARKEYKKKKLEKFKKLNQKTKKGQPVMKGRIELLLEEIQQRLNS</sequence>
<feature type="region of interest" description="Disordered" evidence="1">
    <location>
        <begin position="116"/>
        <end position="152"/>
    </location>
</feature>
<name>A0A834I6K9_RHYFE</name>
<dbReference type="AlphaFoldDB" id="A0A834I6K9"/>
<accession>A0A834I6K9</accession>
<dbReference type="Proteomes" id="UP000625711">
    <property type="component" value="Unassembled WGS sequence"/>
</dbReference>
<evidence type="ECO:0000313" key="2">
    <source>
        <dbReference type="EMBL" id="KAF7273048.1"/>
    </source>
</evidence>
<keyword evidence="3" id="KW-1185">Reference proteome</keyword>
<dbReference type="InterPro" id="IPR013730">
    <property type="entry name" value="Fyv7/TAP26"/>
</dbReference>